<dbReference type="SUPFAM" id="SSF55781">
    <property type="entry name" value="GAF domain-like"/>
    <property type="match status" value="1"/>
</dbReference>
<evidence type="ECO:0000256" key="5">
    <source>
        <dbReference type="ARBA" id="ARBA00023163"/>
    </source>
</evidence>
<dbReference type="InterPro" id="IPR036390">
    <property type="entry name" value="WH_DNA-bd_sf"/>
</dbReference>
<evidence type="ECO:0000256" key="1">
    <source>
        <dbReference type="ARBA" id="ARBA00022490"/>
    </source>
</evidence>
<dbReference type="PANTHER" id="PTHR40062">
    <property type="entry name" value="GTP-SENSING TRANSCRIPTIONAL PLEIOTROPIC REPRESSOR CODY"/>
    <property type="match status" value="1"/>
</dbReference>
<reference evidence="11" key="1">
    <citation type="journal article" date="2019" name="Int. J. Syst. Evol. Microbiol.">
        <title>The Global Catalogue of Microorganisms (GCM) 10K type strain sequencing project: providing services to taxonomists for standard genome sequencing and annotation.</title>
        <authorList>
            <consortium name="The Broad Institute Genomics Platform"/>
            <consortium name="The Broad Institute Genome Sequencing Center for Infectious Disease"/>
            <person name="Wu L."/>
            <person name="Ma J."/>
        </authorList>
    </citation>
    <scope>NUCLEOTIDE SEQUENCE [LARGE SCALE GENOMIC DNA]</scope>
    <source>
        <strain evidence="11">CGMCC 1.13574</strain>
    </source>
</reference>
<dbReference type="Gene3D" id="3.30.450.40">
    <property type="match status" value="1"/>
</dbReference>
<dbReference type="InterPro" id="IPR014154">
    <property type="entry name" value="CodY"/>
</dbReference>
<dbReference type="InterPro" id="IPR029016">
    <property type="entry name" value="GAF-like_dom_sf"/>
</dbReference>
<dbReference type="Gene3D" id="1.10.10.10">
    <property type="entry name" value="Winged helix-like DNA-binding domain superfamily/Winged helix DNA-binding domain"/>
    <property type="match status" value="1"/>
</dbReference>
<evidence type="ECO:0000313" key="10">
    <source>
        <dbReference type="EMBL" id="MFD2171365.1"/>
    </source>
</evidence>
<dbReference type="EMBL" id="JBHUIO010000009">
    <property type="protein sequence ID" value="MFD2171365.1"/>
    <property type="molecule type" value="Genomic_DNA"/>
</dbReference>
<evidence type="ECO:0000256" key="7">
    <source>
        <dbReference type="HAMAP-Rule" id="MF_00621"/>
    </source>
</evidence>
<dbReference type="NCBIfam" id="TIGR02787">
    <property type="entry name" value="codY_Gpos"/>
    <property type="match status" value="1"/>
</dbReference>
<dbReference type="Pfam" id="PF06018">
    <property type="entry name" value="CodY"/>
    <property type="match status" value="1"/>
</dbReference>
<accession>A0ABW5A1K3</accession>
<comment type="similarity">
    <text evidence="7">Belongs to the CodY family.</text>
</comment>
<keyword evidence="11" id="KW-1185">Reference proteome</keyword>
<evidence type="ECO:0000313" key="11">
    <source>
        <dbReference type="Proteomes" id="UP001597343"/>
    </source>
</evidence>
<dbReference type="PIRSF" id="PIRSF011572">
    <property type="entry name" value="GTP_sensing_CodY"/>
    <property type="match status" value="1"/>
</dbReference>
<dbReference type="NCBIfam" id="NF003170">
    <property type="entry name" value="PRK04158.1"/>
    <property type="match status" value="1"/>
</dbReference>
<evidence type="ECO:0000256" key="6">
    <source>
        <dbReference type="ARBA" id="ARBA00034538"/>
    </source>
</evidence>
<dbReference type="InterPro" id="IPR013198">
    <property type="entry name" value="GTP_trans_reg_CodY_C"/>
</dbReference>
<organism evidence="10 11">
    <name type="scientific">Tumebacillus lipolyticus</name>
    <dbReference type="NCBI Taxonomy" id="1280370"/>
    <lineage>
        <taxon>Bacteria</taxon>
        <taxon>Bacillati</taxon>
        <taxon>Bacillota</taxon>
        <taxon>Bacilli</taxon>
        <taxon>Bacillales</taxon>
        <taxon>Alicyclobacillaceae</taxon>
        <taxon>Tumebacillus</taxon>
    </lineage>
</organism>
<keyword evidence="2 7" id="KW-0678">Repressor</keyword>
<evidence type="ECO:0000256" key="3">
    <source>
        <dbReference type="ARBA" id="ARBA00023015"/>
    </source>
</evidence>
<feature type="domain" description="Global transcriptional regulator CodY N-terminal" evidence="8">
    <location>
        <begin position="2"/>
        <end position="174"/>
    </location>
</feature>
<gene>
    <name evidence="7 10" type="primary">codY</name>
    <name evidence="10" type="ORF">ACFSOY_15450</name>
</gene>
<dbReference type="PANTHER" id="PTHR40062:SF1">
    <property type="entry name" value="GLOBAL TRANSCRIPTIONAL REGULATOR CODY"/>
    <property type="match status" value="1"/>
</dbReference>
<dbReference type="Pfam" id="PF08222">
    <property type="entry name" value="HTH_CodY"/>
    <property type="match status" value="1"/>
</dbReference>
<evidence type="ECO:0000259" key="8">
    <source>
        <dbReference type="Pfam" id="PF06018"/>
    </source>
</evidence>
<evidence type="ECO:0000256" key="2">
    <source>
        <dbReference type="ARBA" id="ARBA00022491"/>
    </source>
</evidence>
<dbReference type="RefSeq" id="WP_386048101.1">
    <property type="nucleotide sequence ID" value="NZ_JBHUIO010000009.1"/>
</dbReference>
<name>A0ABW5A1K3_9BACL</name>
<keyword evidence="3 7" id="KW-0805">Transcription regulation</keyword>
<keyword evidence="5 7" id="KW-0804">Transcription</keyword>
<evidence type="ECO:0000259" key="9">
    <source>
        <dbReference type="Pfam" id="PF08222"/>
    </source>
</evidence>
<comment type="function">
    <text evidence="7">DNA-binding global transcriptional regulator which is involved in the adaptive response to starvation and acts by directly or indirectly controlling the expression of numerous genes in response to nutrient availability. During rapid exponential growth, CodY is highly active and represses genes whose products allow adaptation to nutrient depletion.</text>
</comment>
<feature type="domain" description="Global transcriptional regulator CodY C-terminal" evidence="9">
    <location>
        <begin position="194"/>
        <end position="251"/>
    </location>
</feature>
<dbReference type="InterPro" id="IPR036388">
    <property type="entry name" value="WH-like_DNA-bd_sf"/>
</dbReference>
<dbReference type="Proteomes" id="UP001597343">
    <property type="component" value="Unassembled WGS sequence"/>
</dbReference>
<proteinExistence type="inferred from homology"/>
<comment type="subcellular location">
    <subcellularLocation>
        <location evidence="7">Cytoplasm</location>
    </subcellularLocation>
</comment>
<keyword evidence="1 7" id="KW-0963">Cytoplasm</keyword>
<evidence type="ECO:0000256" key="4">
    <source>
        <dbReference type="ARBA" id="ARBA00023125"/>
    </source>
</evidence>
<feature type="region of interest" description="GAF domain" evidence="7">
    <location>
        <begin position="1"/>
        <end position="151"/>
    </location>
</feature>
<comment type="caution">
    <text evidence="10">The sequence shown here is derived from an EMBL/GenBank/DDBJ whole genome shotgun (WGS) entry which is preliminary data.</text>
</comment>
<dbReference type="SUPFAM" id="SSF46785">
    <property type="entry name" value="Winged helix' DNA-binding domain"/>
    <property type="match status" value="1"/>
</dbReference>
<dbReference type="HAMAP" id="MF_00621">
    <property type="entry name" value="HTH_type_CodY"/>
    <property type="match status" value="1"/>
</dbReference>
<dbReference type="InterPro" id="IPR010312">
    <property type="entry name" value="Transc_reg_CodY_N"/>
</dbReference>
<keyword evidence="4 7" id="KW-0238">DNA-binding</keyword>
<sequence length="255" mass="28186">MELLSKTRVMNRLLQRADGMRVGYEELTASLRDIILANVFLVDDKGRLLGHALAELIDISQLPKAADGCVCLPDDFVAKLYSHEFTRTNIQENTPFCTGLTEERAYLSIVPIRGQGDRMGTLLLTRQKGPMTEEDLVLAEYGASLIGLELVRATSQKKLQEGRERTIVQMAVGSLSYSELEAVDHIFAELNGREGLLVASRIADRVGITRSVIVNALRKLESAGVVEARSLGMKGTHIKILNPKLLPLLEDMKSR</sequence>
<feature type="DNA-binding region" description="H-T-H motif" evidence="7">
    <location>
        <begin position="199"/>
        <end position="218"/>
    </location>
</feature>
<protein>
    <recommendedName>
        <fullName evidence="6 7">Global transcriptional regulator CodY</fullName>
    </recommendedName>
</protein>